<dbReference type="EnsemblMetazoa" id="XM_021039790.2">
    <property type="protein sequence ID" value="XP_020895449.1"/>
    <property type="gene ID" value="LOC110234410"/>
</dbReference>
<proteinExistence type="inferred from homology"/>
<dbReference type="PROSITE" id="PS52035">
    <property type="entry name" value="PEPTIDASE_M14"/>
    <property type="match status" value="1"/>
</dbReference>
<reference evidence="6" key="1">
    <citation type="submission" date="2022-11" db="UniProtKB">
        <authorList>
            <consortium name="EnsemblMetazoa"/>
        </authorList>
    </citation>
    <scope>IDENTIFICATION</scope>
</reference>
<organism evidence="6 7">
    <name type="scientific">Exaiptasia diaphana</name>
    <name type="common">Tropical sea anemone</name>
    <name type="synonym">Aiptasia pulchella</name>
    <dbReference type="NCBI Taxonomy" id="2652724"/>
    <lineage>
        <taxon>Eukaryota</taxon>
        <taxon>Metazoa</taxon>
        <taxon>Cnidaria</taxon>
        <taxon>Anthozoa</taxon>
        <taxon>Hexacorallia</taxon>
        <taxon>Actiniaria</taxon>
        <taxon>Aiptasiidae</taxon>
        <taxon>Exaiptasia</taxon>
    </lineage>
</organism>
<evidence type="ECO:0000313" key="7">
    <source>
        <dbReference type="Proteomes" id="UP000887567"/>
    </source>
</evidence>
<dbReference type="PANTHER" id="PTHR12756">
    <property type="entry name" value="CYTOSOLIC CARBOXYPEPTIDASE"/>
    <property type="match status" value="1"/>
</dbReference>
<feature type="active site" description="Proton donor/acceptor" evidence="3">
    <location>
        <position position="161"/>
    </location>
</feature>
<protein>
    <recommendedName>
        <fullName evidence="5">Peptidase M14 domain-containing protein</fullName>
    </recommendedName>
</protein>
<evidence type="ECO:0000256" key="2">
    <source>
        <dbReference type="ARBA" id="ARBA00005988"/>
    </source>
</evidence>
<evidence type="ECO:0000259" key="5">
    <source>
        <dbReference type="PROSITE" id="PS52035"/>
    </source>
</evidence>
<evidence type="ECO:0000256" key="4">
    <source>
        <dbReference type="SAM" id="MobiDB-lite"/>
    </source>
</evidence>
<evidence type="ECO:0000313" key="6">
    <source>
        <dbReference type="EnsemblMetazoa" id="XP_020895449.1"/>
    </source>
</evidence>
<evidence type="ECO:0000256" key="3">
    <source>
        <dbReference type="PROSITE-ProRule" id="PRU01379"/>
    </source>
</evidence>
<accession>A0A913WXA9</accession>
<feature type="domain" description="Peptidase M14" evidence="5">
    <location>
        <begin position="1"/>
        <end position="197"/>
    </location>
</feature>
<dbReference type="AlphaFoldDB" id="A0A913WXA9"/>
<comment type="similarity">
    <text evidence="2 3">Belongs to the peptidase M14 family.</text>
</comment>
<dbReference type="InterPro" id="IPR000834">
    <property type="entry name" value="Peptidase_M14"/>
</dbReference>
<evidence type="ECO:0000256" key="1">
    <source>
        <dbReference type="ARBA" id="ARBA00001947"/>
    </source>
</evidence>
<feature type="region of interest" description="Disordered" evidence="4">
    <location>
        <begin position="277"/>
        <end position="296"/>
    </location>
</feature>
<sequence length="324" mass="37320">MMKGLLDFLTSNNPDAKLLRDTFVFKIVPMINPDGVIVGNYRCSLTGRDLNRNYKTSLKDSFPPIWHIKNMVKKLLEEREIVLYCDFHGHSRKQNVFMYGCDNKRNIARRLRERIFPMMMSKNAPCKFSYKGCKFKVQKSKEGTGRIVMWNLGIMNSFTMESTFCGSNLGKRNGFHFSPVDLEAMGYHICDTLLDYCDPDNTKYIQLLRELEQKFKEDILDRMKKKGTAASNMTTADINLEADYLSDIESSTGGSDSSVSDGLPMHLIYAPHSVQYNQNSKKKKLKSRKERNKRRAKAMKIKNVLLTDTQKPDMVNIIIGCLTW</sequence>
<dbReference type="GO" id="GO:0004181">
    <property type="term" value="F:metallocarboxypeptidase activity"/>
    <property type="evidence" value="ECO:0007669"/>
    <property type="project" value="InterPro"/>
</dbReference>
<dbReference type="PANTHER" id="PTHR12756:SF45">
    <property type="entry name" value="CYTOSOLIC CARBOXYPEPTIDASE NNA1"/>
    <property type="match status" value="1"/>
</dbReference>
<dbReference type="SUPFAM" id="SSF53187">
    <property type="entry name" value="Zn-dependent exopeptidases"/>
    <property type="match status" value="1"/>
</dbReference>
<dbReference type="InterPro" id="IPR050821">
    <property type="entry name" value="Cytosolic_carboxypeptidase"/>
</dbReference>
<comment type="cofactor">
    <cofactor evidence="1">
        <name>Zn(2+)</name>
        <dbReference type="ChEBI" id="CHEBI:29105"/>
    </cofactor>
</comment>
<dbReference type="GO" id="GO:0008270">
    <property type="term" value="F:zinc ion binding"/>
    <property type="evidence" value="ECO:0007669"/>
    <property type="project" value="InterPro"/>
</dbReference>
<dbReference type="Proteomes" id="UP000887567">
    <property type="component" value="Unplaced"/>
</dbReference>
<dbReference type="KEGG" id="epa:110234410"/>
<dbReference type="Gene3D" id="3.40.630.10">
    <property type="entry name" value="Zn peptidases"/>
    <property type="match status" value="1"/>
</dbReference>
<dbReference type="Pfam" id="PF00246">
    <property type="entry name" value="Peptidase_M14"/>
    <property type="match status" value="1"/>
</dbReference>
<feature type="compositionally biased region" description="Basic residues" evidence="4">
    <location>
        <begin position="280"/>
        <end position="296"/>
    </location>
</feature>
<dbReference type="OrthoDB" id="10253041at2759"/>
<name>A0A913WXA9_EXADI</name>
<dbReference type="GeneID" id="110234410"/>
<dbReference type="RefSeq" id="XP_020895449.1">
    <property type="nucleotide sequence ID" value="XM_021039790.2"/>
</dbReference>
<dbReference type="GO" id="GO:0006508">
    <property type="term" value="P:proteolysis"/>
    <property type="evidence" value="ECO:0007669"/>
    <property type="project" value="InterPro"/>
</dbReference>
<keyword evidence="7" id="KW-1185">Reference proteome</keyword>